<evidence type="ECO:0000313" key="3">
    <source>
        <dbReference type="Proteomes" id="UP000252586"/>
    </source>
</evidence>
<evidence type="ECO:0000313" key="2">
    <source>
        <dbReference type="EMBL" id="RBO87465.1"/>
    </source>
</evidence>
<gene>
    <name evidence="2" type="ORF">DFR74_111171</name>
</gene>
<keyword evidence="3" id="KW-1185">Reference proteome</keyword>
<evidence type="ECO:0000256" key="1">
    <source>
        <dbReference type="SAM" id="MobiDB-lite"/>
    </source>
</evidence>
<organism evidence="2 3">
    <name type="scientific">Nocardia puris</name>
    <dbReference type="NCBI Taxonomy" id="208602"/>
    <lineage>
        <taxon>Bacteria</taxon>
        <taxon>Bacillati</taxon>
        <taxon>Actinomycetota</taxon>
        <taxon>Actinomycetes</taxon>
        <taxon>Mycobacteriales</taxon>
        <taxon>Nocardiaceae</taxon>
        <taxon>Nocardia</taxon>
    </lineage>
</organism>
<dbReference type="Proteomes" id="UP000252586">
    <property type="component" value="Unassembled WGS sequence"/>
</dbReference>
<comment type="caution">
    <text evidence="2">The sequence shown here is derived from an EMBL/GenBank/DDBJ whole genome shotgun (WGS) entry which is preliminary data.</text>
</comment>
<sequence length="39" mass="4317">MSWGASLGGDASAFRWSAWTATECETTETESREVTHDHD</sequence>
<feature type="compositionally biased region" description="Basic and acidic residues" evidence="1">
    <location>
        <begin position="29"/>
        <end position="39"/>
    </location>
</feature>
<proteinExistence type="predicted"/>
<protein>
    <submittedName>
        <fullName evidence="2">Uncharacterized protein</fullName>
    </submittedName>
</protein>
<accession>A0A366DBZ6</accession>
<name>A0A366DBZ6_9NOCA</name>
<dbReference type="AlphaFoldDB" id="A0A366DBZ6"/>
<feature type="region of interest" description="Disordered" evidence="1">
    <location>
        <begin position="17"/>
        <end position="39"/>
    </location>
</feature>
<reference evidence="2 3" key="1">
    <citation type="submission" date="2018-06" db="EMBL/GenBank/DDBJ databases">
        <title>Genomic Encyclopedia of Type Strains, Phase IV (KMG-IV): sequencing the most valuable type-strain genomes for metagenomic binning, comparative biology and taxonomic classification.</title>
        <authorList>
            <person name="Goeker M."/>
        </authorList>
    </citation>
    <scope>NUCLEOTIDE SEQUENCE [LARGE SCALE GENOMIC DNA]</scope>
    <source>
        <strain evidence="2 3">DSM 44599</strain>
    </source>
</reference>
<dbReference type="EMBL" id="QNRE01000011">
    <property type="protein sequence ID" value="RBO87465.1"/>
    <property type="molecule type" value="Genomic_DNA"/>
</dbReference>